<accession>A0A1J5TX72</accession>
<dbReference type="EMBL" id="MIQH01000334">
    <property type="protein sequence ID" value="OIR25400.1"/>
    <property type="molecule type" value="Genomic_DNA"/>
</dbReference>
<dbReference type="AlphaFoldDB" id="A0A1J5TX72"/>
<reference evidence="2" key="1">
    <citation type="submission" date="2016-09" db="EMBL/GenBank/DDBJ databases">
        <title>Genome Sequence of Bathymodiolus thermophilus sulfur-oxidizing gill endosymbiont.</title>
        <authorList>
            <person name="Ponnudurai R."/>
            <person name="Kleiner M."/>
            <person name="Sayavedra L."/>
            <person name="Thuermer A."/>
            <person name="Felbeck H."/>
            <person name="Schlueter R."/>
            <person name="Schweder T."/>
            <person name="Markert S."/>
        </authorList>
    </citation>
    <scope>NUCLEOTIDE SEQUENCE [LARGE SCALE GENOMIC DNA]</scope>
    <source>
        <strain evidence="2">BAT/CrabSpa'14</strain>
    </source>
</reference>
<evidence type="ECO:0000313" key="2">
    <source>
        <dbReference type="Proteomes" id="UP000182798"/>
    </source>
</evidence>
<dbReference type="RefSeq" id="WP_071563545.1">
    <property type="nucleotide sequence ID" value="NZ_MIQH01000334.1"/>
</dbReference>
<comment type="caution">
    <text evidence="1">The sequence shown here is derived from an EMBL/GenBank/DDBJ whole genome shotgun (WGS) entry which is preliminary data.</text>
</comment>
<protein>
    <submittedName>
        <fullName evidence="1">Uncharacterized protein</fullName>
    </submittedName>
</protein>
<sequence>MKFPVNSELSHLKNKLFLSNFDNFLENANNFIYISFFDHWLSREEIESDKMATYFLSENTDKKFYKLFYNFEQKIIDFLFGIYDKGHVFGFFPNNSKKDSPLFILETKGDLEVLATVSLRTEKEVCFYSVFYEALIYTNEDLTWKIIFLNPKLRKLLESNINKTKFNTLILNRGHF</sequence>
<dbReference type="Proteomes" id="UP000182798">
    <property type="component" value="Unassembled WGS sequence"/>
</dbReference>
<organism evidence="1 2">
    <name type="scientific">Bathymodiolus thermophilus thioautotrophic gill symbiont</name>
    <dbReference type="NCBI Taxonomy" id="2360"/>
    <lineage>
        <taxon>Bacteria</taxon>
        <taxon>Pseudomonadati</taxon>
        <taxon>Pseudomonadota</taxon>
        <taxon>Gammaproteobacteria</taxon>
        <taxon>sulfur-oxidizing symbionts</taxon>
    </lineage>
</organism>
<dbReference type="OrthoDB" id="9998482at2"/>
<gene>
    <name evidence="1" type="ORF">BGC33_06440</name>
</gene>
<name>A0A1J5TX72_9GAMM</name>
<proteinExistence type="predicted"/>
<evidence type="ECO:0000313" key="1">
    <source>
        <dbReference type="EMBL" id="OIR25400.1"/>
    </source>
</evidence>